<organism evidence="3">
    <name type="scientific">Chromera velia CCMP2878</name>
    <dbReference type="NCBI Taxonomy" id="1169474"/>
    <lineage>
        <taxon>Eukaryota</taxon>
        <taxon>Sar</taxon>
        <taxon>Alveolata</taxon>
        <taxon>Colpodellida</taxon>
        <taxon>Chromeraceae</taxon>
        <taxon>Chromera</taxon>
    </lineage>
</organism>
<sequence>MGSFLSDSPPPSDEPVKISADETFVNRFVDTPGSGQSRPSEETEGADDVDDSYLQRPPVPFLSEAAIPETQKEKERLKLLEELQERESKAAEKKVDEISKRSLRYEPLPKPCAGERQRVLQCYRANQTDVLKCAQVVERYTQCARRAAAGVTGRLG</sequence>
<gene>
    <name evidence="3" type="ORF">Cvel_26117</name>
</gene>
<feature type="region of interest" description="Disordered" evidence="2">
    <location>
        <begin position="25"/>
        <end position="70"/>
    </location>
</feature>
<reference evidence="3" key="1">
    <citation type="submission" date="2014-11" db="EMBL/GenBank/DDBJ databases">
        <authorList>
            <person name="Otto D Thomas"/>
            <person name="Naeem Raeece"/>
        </authorList>
    </citation>
    <scope>NUCLEOTIDE SEQUENCE</scope>
</reference>
<name>A0A0G4HCN3_9ALVE</name>
<dbReference type="PANTHER" id="PTHR47587:SF2">
    <property type="entry name" value="OS05G0103500 PROTEIN"/>
    <property type="match status" value="1"/>
</dbReference>
<protein>
    <recommendedName>
        <fullName evidence="4">CHCH domain-containing protein</fullName>
    </recommendedName>
</protein>
<dbReference type="PROSITE" id="PS51808">
    <property type="entry name" value="CHCH"/>
    <property type="match status" value="1"/>
</dbReference>
<keyword evidence="1" id="KW-0175">Coiled coil</keyword>
<dbReference type="EMBL" id="CDMZ01002264">
    <property type="protein sequence ID" value="CEM41575.1"/>
    <property type="molecule type" value="Genomic_DNA"/>
</dbReference>
<evidence type="ECO:0000256" key="1">
    <source>
        <dbReference type="SAM" id="Coils"/>
    </source>
</evidence>
<dbReference type="PANTHER" id="PTHR47587">
    <property type="entry name" value="OS05G0103500 PROTEIN"/>
    <property type="match status" value="1"/>
</dbReference>
<dbReference type="InterPro" id="IPR009069">
    <property type="entry name" value="Cys_alpha_HP_mot_SF"/>
</dbReference>
<dbReference type="VEuPathDB" id="CryptoDB:Cvel_26117"/>
<feature type="compositionally biased region" description="Acidic residues" evidence="2">
    <location>
        <begin position="42"/>
        <end position="51"/>
    </location>
</feature>
<dbReference type="SUPFAM" id="SSF47072">
    <property type="entry name" value="Cysteine alpha-hairpin motif"/>
    <property type="match status" value="1"/>
</dbReference>
<feature type="coiled-coil region" evidence="1">
    <location>
        <begin position="74"/>
        <end position="101"/>
    </location>
</feature>
<dbReference type="AlphaFoldDB" id="A0A0G4HCN3"/>
<evidence type="ECO:0000256" key="2">
    <source>
        <dbReference type="SAM" id="MobiDB-lite"/>
    </source>
</evidence>
<evidence type="ECO:0008006" key="4">
    <source>
        <dbReference type="Google" id="ProtNLM"/>
    </source>
</evidence>
<evidence type="ECO:0000313" key="3">
    <source>
        <dbReference type="EMBL" id="CEM41575.1"/>
    </source>
</evidence>
<proteinExistence type="predicted"/>
<accession>A0A0G4HCN3</accession>